<gene>
    <name evidence="9" type="ORF">GCK32_021919</name>
</gene>
<protein>
    <submittedName>
        <fullName evidence="9">Biopterin-dependent aromatic amino acid hydroxylase</fullName>
    </submittedName>
</protein>
<dbReference type="GO" id="GO:0009072">
    <property type="term" value="P:aromatic amino acid metabolic process"/>
    <property type="evidence" value="ECO:0007669"/>
    <property type="project" value="InterPro"/>
</dbReference>
<accession>A0AAN8FKT2</accession>
<dbReference type="InterPro" id="IPR019774">
    <property type="entry name" value="Aromatic-AA_hydroxylase_C"/>
</dbReference>
<evidence type="ECO:0000256" key="1">
    <source>
        <dbReference type="ARBA" id="ARBA00001954"/>
    </source>
</evidence>
<evidence type="ECO:0000256" key="5">
    <source>
        <dbReference type="ARBA" id="ARBA00023004"/>
    </source>
</evidence>
<keyword evidence="3 7" id="KW-0479">Metal-binding</keyword>
<dbReference type="InterPro" id="IPR036951">
    <property type="entry name" value="ArAA_hydroxylase_sf"/>
</dbReference>
<name>A0AAN8FKT2_TRICO</name>
<dbReference type="Gene3D" id="1.10.800.10">
    <property type="entry name" value="Aromatic amino acid hydroxylase"/>
    <property type="match status" value="1"/>
</dbReference>
<dbReference type="EMBL" id="WIXE01006799">
    <property type="protein sequence ID" value="KAK5980966.1"/>
    <property type="molecule type" value="Genomic_DNA"/>
</dbReference>
<dbReference type="Pfam" id="PF00351">
    <property type="entry name" value="Biopterin_H"/>
    <property type="match status" value="1"/>
</dbReference>
<dbReference type="InterPro" id="IPR001273">
    <property type="entry name" value="ArAA_hydroxylase"/>
</dbReference>
<evidence type="ECO:0000256" key="2">
    <source>
        <dbReference type="ARBA" id="ARBA00009712"/>
    </source>
</evidence>
<evidence type="ECO:0000259" key="8">
    <source>
        <dbReference type="PROSITE" id="PS51410"/>
    </source>
</evidence>
<keyword evidence="4" id="KW-0560">Oxidoreductase</keyword>
<dbReference type="PANTHER" id="PTHR11473:SF16">
    <property type="entry name" value="TRYPTOPHAN 5-HYDROXYLASE 2"/>
    <property type="match status" value="1"/>
</dbReference>
<sequence length="77" mass="8957">KTGFRVRLVPGYLSARDFLAGLAYRVFFCAQYLRHHAEQLYTPEPDTVHELMGHMAMFADPDFAQFSQESRFATNQR</sequence>
<dbReference type="InterPro" id="IPR036329">
    <property type="entry name" value="Aro-AA_hydroxylase_C_sf"/>
</dbReference>
<dbReference type="SUPFAM" id="SSF56534">
    <property type="entry name" value="Aromatic aminoacid monoxygenases, catalytic and oligomerization domains"/>
    <property type="match status" value="1"/>
</dbReference>
<evidence type="ECO:0000256" key="6">
    <source>
        <dbReference type="ARBA" id="ARBA00023033"/>
    </source>
</evidence>
<dbReference type="GO" id="GO:0005506">
    <property type="term" value="F:iron ion binding"/>
    <property type="evidence" value="ECO:0007669"/>
    <property type="project" value="InterPro"/>
</dbReference>
<evidence type="ECO:0000313" key="10">
    <source>
        <dbReference type="Proteomes" id="UP001331761"/>
    </source>
</evidence>
<feature type="binding site" evidence="7">
    <location>
        <position position="54"/>
    </location>
    <ligand>
        <name>Fe cation</name>
        <dbReference type="ChEBI" id="CHEBI:24875"/>
    </ligand>
</feature>
<organism evidence="9 10">
    <name type="scientific">Trichostrongylus colubriformis</name>
    <name type="common">Black scour worm</name>
    <dbReference type="NCBI Taxonomy" id="6319"/>
    <lineage>
        <taxon>Eukaryota</taxon>
        <taxon>Metazoa</taxon>
        <taxon>Ecdysozoa</taxon>
        <taxon>Nematoda</taxon>
        <taxon>Chromadorea</taxon>
        <taxon>Rhabditida</taxon>
        <taxon>Rhabditina</taxon>
        <taxon>Rhabditomorpha</taxon>
        <taxon>Strongyloidea</taxon>
        <taxon>Trichostrongylidae</taxon>
        <taxon>Trichostrongylus</taxon>
    </lineage>
</organism>
<keyword evidence="5 7" id="KW-0408">Iron</keyword>
<dbReference type="GO" id="GO:0004510">
    <property type="term" value="F:tryptophan 5-monooxygenase activity"/>
    <property type="evidence" value="ECO:0007669"/>
    <property type="project" value="TreeGrafter"/>
</dbReference>
<evidence type="ECO:0000256" key="4">
    <source>
        <dbReference type="ARBA" id="ARBA00023002"/>
    </source>
</evidence>
<dbReference type="InterPro" id="IPR018301">
    <property type="entry name" value="ArAA_hydroxylase_Fe/CU_BS"/>
</dbReference>
<dbReference type="GO" id="GO:0043005">
    <property type="term" value="C:neuron projection"/>
    <property type="evidence" value="ECO:0007669"/>
    <property type="project" value="TreeGrafter"/>
</dbReference>
<proteinExistence type="inferred from homology"/>
<reference evidence="9 10" key="1">
    <citation type="submission" date="2019-10" db="EMBL/GenBank/DDBJ databases">
        <title>Assembly and Annotation for the nematode Trichostrongylus colubriformis.</title>
        <authorList>
            <person name="Martin J."/>
        </authorList>
    </citation>
    <scope>NUCLEOTIDE SEQUENCE [LARGE SCALE GENOMIC DNA]</scope>
    <source>
        <strain evidence="9">G859</strain>
        <tissue evidence="9">Whole worm</tissue>
    </source>
</reference>
<comment type="caution">
    <text evidence="9">The sequence shown here is derived from an EMBL/GenBank/DDBJ whole genome shotgun (WGS) entry which is preliminary data.</text>
</comment>
<dbReference type="Proteomes" id="UP001331761">
    <property type="component" value="Unassembled WGS sequence"/>
</dbReference>
<evidence type="ECO:0000313" key="9">
    <source>
        <dbReference type="EMBL" id="KAK5980966.1"/>
    </source>
</evidence>
<feature type="binding site" evidence="7">
    <location>
        <position position="49"/>
    </location>
    <ligand>
        <name>Fe cation</name>
        <dbReference type="ChEBI" id="CHEBI:24875"/>
    </ligand>
</feature>
<comment type="similarity">
    <text evidence="2">Belongs to the biopterin-dependent aromatic amino acid hydroxylase family.</text>
</comment>
<comment type="cofactor">
    <cofactor evidence="1 7">
        <name>Fe(2+)</name>
        <dbReference type="ChEBI" id="CHEBI:29033"/>
    </cofactor>
</comment>
<evidence type="ECO:0000256" key="3">
    <source>
        <dbReference type="ARBA" id="ARBA00022723"/>
    </source>
</evidence>
<feature type="domain" description="Biopterin-dependent aromatic amino acid hydroxylase family profile" evidence="8">
    <location>
        <begin position="1"/>
        <end position="77"/>
    </location>
</feature>
<keyword evidence="10" id="KW-1185">Reference proteome</keyword>
<feature type="non-terminal residue" evidence="9">
    <location>
        <position position="1"/>
    </location>
</feature>
<evidence type="ECO:0000256" key="7">
    <source>
        <dbReference type="PIRSR" id="PIRSR601273-2"/>
    </source>
</evidence>
<dbReference type="PRINTS" id="PR00372">
    <property type="entry name" value="FYWHYDRXLASE"/>
</dbReference>
<keyword evidence="6" id="KW-0503">Monooxygenase</keyword>
<dbReference type="AlphaFoldDB" id="A0AAN8FKT2"/>
<dbReference type="PROSITE" id="PS51410">
    <property type="entry name" value="BH4_AAA_HYDROXYL_2"/>
    <property type="match status" value="1"/>
</dbReference>
<dbReference type="PANTHER" id="PTHR11473">
    <property type="entry name" value="AROMATIC AMINO ACID HYDROXYLASE"/>
    <property type="match status" value="1"/>
</dbReference>
<dbReference type="PROSITE" id="PS00367">
    <property type="entry name" value="BH4_AAA_HYDROXYL_1"/>
    <property type="match status" value="1"/>
</dbReference>